<evidence type="ECO:0000313" key="8">
    <source>
        <dbReference type="Proteomes" id="UP000251314"/>
    </source>
</evidence>
<dbReference type="Proteomes" id="UP000735874">
    <property type="component" value="Unassembled WGS sequence"/>
</dbReference>
<reference evidence="6" key="2">
    <citation type="submission" date="2018-05" db="EMBL/GenBank/DDBJ databases">
        <title>Effector identification in a new, highly contiguous assembly of the strawberry crown rot pathogen Phytophthora cactorum.</title>
        <authorList>
            <person name="Armitage A.D."/>
            <person name="Nellist C.F."/>
            <person name="Bates H."/>
            <person name="Vickerstaff R.J."/>
            <person name="Harrison R.J."/>
        </authorList>
    </citation>
    <scope>NUCLEOTIDE SEQUENCE</scope>
    <source>
        <strain evidence="2">15-7</strain>
        <strain evidence="4">4032</strain>
        <strain evidence="3">4040</strain>
        <strain evidence="5">P415</strain>
        <strain evidence="6">P421</strain>
    </source>
</reference>
<dbReference type="EMBL" id="RCMV01001491">
    <property type="protein sequence ID" value="KAG3208363.1"/>
    <property type="molecule type" value="Genomic_DNA"/>
</dbReference>
<dbReference type="EMBL" id="RCMG01000922">
    <property type="protein sequence ID" value="KAG2842109.1"/>
    <property type="molecule type" value="Genomic_DNA"/>
</dbReference>
<dbReference type="EMBL" id="RCMI01000093">
    <property type="protein sequence ID" value="KAG2935924.1"/>
    <property type="molecule type" value="Genomic_DNA"/>
</dbReference>
<dbReference type="VEuPathDB" id="FungiDB:PC110_g20508"/>
<organism evidence="7 8">
    <name type="scientific">Phytophthora cactorum</name>
    <dbReference type="NCBI Taxonomy" id="29920"/>
    <lineage>
        <taxon>Eukaryota</taxon>
        <taxon>Sar</taxon>
        <taxon>Stramenopiles</taxon>
        <taxon>Oomycota</taxon>
        <taxon>Peronosporomycetes</taxon>
        <taxon>Peronosporales</taxon>
        <taxon>Peronosporaceae</taxon>
        <taxon>Phytophthora</taxon>
    </lineage>
</organism>
<dbReference type="EMBL" id="MJFZ01001144">
    <property type="protein sequence ID" value="RAW23053.1"/>
    <property type="molecule type" value="Genomic_DNA"/>
</dbReference>
<dbReference type="EMBL" id="RCMK01002167">
    <property type="protein sequence ID" value="KAG2883991.1"/>
    <property type="molecule type" value="Genomic_DNA"/>
</dbReference>
<keyword evidence="8" id="KW-1185">Reference proteome</keyword>
<sequence>MPPRREIDHDDDSSDDEESYEPSIPVPVFGPAIPPTIRSISHETLVNWERRQREDEAKMKARCSDYGENYDLVIQSIKGSFDADLHEAFFILRLRKEVDDVTEEKVIAQTQTLLVKVNNDDLVDIKALFQKELEMDLKETDVDARVLTYFQRFKKVVKENGFEEIFHGADGEKEMCKRLVSCLAPPVLKADVKIAVR</sequence>
<dbReference type="AlphaFoldDB" id="A0A329REC4"/>
<gene>
    <name evidence="7" type="ORF">PC110_g20508</name>
    <name evidence="2" type="ORF">PC113_g18891</name>
    <name evidence="4" type="ORF">PC115_g4731</name>
    <name evidence="3" type="ORF">PC117_g25902</name>
    <name evidence="5" type="ORF">PC118_g14296</name>
    <name evidence="6" type="ORF">PC129_g20616</name>
</gene>
<proteinExistence type="predicted"/>
<dbReference type="EMBL" id="RCML01000515">
    <property type="protein sequence ID" value="KAG2974864.1"/>
    <property type="molecule type" value="Genomic_DNA"/>
</dbReference>
<dbReference type="Proteomes" id="UP000774804">
    <property type="component" value="Unassembled WGS sequence"/>
</dbReference>
<reference evidence="7 8" key="1">
    <citation type="submission" date="2018-01" db="EMBL/GenBank/DDBJ databases">
        <title>Draft genome of the strawberry crown rot pathogen Phytophthora cactorum.</title>
        <authorList>
            <person name="Armitage A.D."/>
            <person name="Lysoe E."/>
            <person name="Nellist C.F."/>
            <person name="Harrison R.J."/>
            <person name="Brurberg M.B."/>
        </authorList>
    </citation>
    <scope>NUCLEOTIDE SEQUENCE [LARGE SCALE GENOMIC DNA]</scope>
    <source>
        <strain evidence="7 8">10300</strain>
    </source>
</reference>
<name>A0A329REC4_9STRA</name>
<evidence type="ECO:0000313" key="2">
    <source>
        <dbReference type="EMBL" id="KAG2842109.1"/>
    </source>
</evidence>
<dbReference type="Proteomes" id="UP000736787">
    <property type="component" value="Unassembled WGS sequence"/>
</dbReference>
<accession>A0A329REC4</accession>
<protein>
    <submittedName>
        <fullName evidence="7">Uncharacterized protein</fullName>
    </submittedName>
</protein>
<evidence type="ECO:0000313" key="3">
    <source>
        <dbReference type="EMBL" id="KAG2883991.1"/>
    </source>
</evidence>
<feature type="region of interest" description="Disordered" evidence="1">
    <location>
        <begin position="1"/>
        <end position="26"/>
    </location>
</feature>
<evidence type="ECO:0000313" key="5">
    <source>
        <dbReference type="EMBL" id="KAG2974864.1"/>
    </source>
</evidence>
<evidence type="ECO:0000313" key="4">
    <source>
        <dbReference type="EMBL" id="KAG2935924.1"/>
    </source>
</evidence>
<feature type="compositionally biased region" description="Acidic residues" evidence="1">
    <location>
        <begin position="9"/>
        <end position="20"/>
    </location>
</feature>
<dbReference type="Proteomes" id="UP000697107">
    <property type="component" value="Unassembled WGS sequence"/>
</dbReference>
<evidence type="ECO:0000313" key="7">
    <source>
        <dbReference type="EMBL" id="RAW23053.1"/>
    </source>
</evidence>
<dbReference type="Proteomes" id="UP000760860">
    <property type="component" value="Unassembled WGS sequence"/>
</dbReference>
<dbReference type="Proteomes" id="UP000251314">
    <property type="component" value="Unassembled WGS sequence"/>
</dbReference>
<dbReference type="OrthoDB" id="124333at2759"/>
<comment type="caution">
    <text evidence="7">The sequence shown here is derived from an EMBL/GenBank/DDBJ whole genome shotgun (WGS) entry which is preliminary data.</text>
</comment>
<evidence type="ECO:0000256" key="1">
    <source>
        <dbReference type="SAM" id="MobiDB-lite"/>
    </source>
</evidence>
<evidence type="ECO:0000313" key="6">
    <source>
        <dbReference type="EMBL" id="KAG3208363.1"/>
    </source>
</evidence>